<protein>
    <submittedName>
        <fullName evidence="2">Necrosis inducing</fullName>
    </submittedName>
</protein>
<keyword evidence="1" id="KW-0732">Signal</keyword>
<dbReference type="PIRSF" id="PIRSF029958">
    <property type="entry name" value="Necrosis-inducing_protein"/>
    <property type="match status" value="1"/>
</dbReference>
<proteinExistence type="predicted"/>
<dbReference type="InterPro" id="IPR008701">
    <property type="entry name" value="NPP1"/>
</dbReference>
<keyword evidence="3" id="KW-1185">Reference proteome</keyword>
<sequence>MRSWTLFLTFAVSALGSRDGTLNTGPLDPLPRKNTPAENYFQPAMDFDKDSCYNAVAVDASGRTDKGLPLPGTATSGCRDESRLNHQNVYVRSRCNKGWCAHYYAYYFEKDIGPFAGHRYDWEHVVVWTKYNGNRDKNGYPLIVYVSASQHKGYETKHTSNVRYQEENGYHAKMVYHLDSVTTHNIRFASNNDEPPENHWKAWIKANLVGWLGFPSDNVKNSIQGNVFGDAYLCLKDSAFGGCLTNAMPDEVKKSGFDVTQDFACSSLMATYGTCVKV</sequence>
<evidence type="ECO:0000313" key="2">
    <source>
        <dbReference type="EMBL" id="KAH7024457.1"/>
    </source>
</evidence>
<dbReference type="Pfam" id="PF05630">
    <property type="entry name" value="NPP1"/>
    <property type="match status" value="1"/>
</dbReference>
<dbReference type="Proteomes" id="UP000756346">
    <property type="component" value="Unassembled WGS sequence"/>
</dbReference>
<dbReference type="EMBL" id="JAGTJQ010000009">
    <property type="protein sequence ID" value="KAH7024457.1"/>
    <property type="molecule type" value="Genomic_DNA"/>
</dbReference>
<feature type="signal peptide" evidence="1">
    <location>
        <begin position="1"/>
        <end position="16"/>
    </location>
</feature>
<gene>
    <name evidence="2" type="ORF">B0I36DRAFT_434186</name>
</gene>
<dbReference type="GeneID" id="70192233"/>
<evidence type="ECO:0000256" key="1">
    <source>
        <dbReference type="SAM" id="SignalP"/>
    </source>
</evidence>
<name>A0A9P8Y097_9PEZI</name>
<comment type="caution">
    <text evidence="2">The sequence shown here is derived from an EMBL/GenBank/DDBJ whole genome shotgun (WGS) entry which is preliminary data.</text>
</comment>
<dbReference type="PANTHER" id="PTHR33657:SF6">
    <property type="entry name" value="SECRETED PROTEIN"/>
    <property type="match status" value="1"/>
</dbReference>
<evidence type="ECO:0000313" key="3">
    <source>
        <dbReference type="Proteomes" id="UP000756346"/>
    </source>
</evidence>
<organism evidence="2 3">
    <name type="scientific">Microdochium trichocladiopsis</name>
    <dbReference type="NCBI Taxonomy" id="1682393"/>
    <lineage>
        <taxon>Eukaryota</taxon>
        <taxon>Fungi</taxon>
        <taxon>Dikarya</taxon>
        <taxon>Ascomycota</taxon>
        <taxon>Pezizomycotina</taxon>
        <taxon>Sordariomycetes</taxon>
        <taxon>Xylariomycetidae</taxon>
        <taxon>Xylariales</taxon>
        <taxon>Microdochiaceae</taxon>
        <taxon>Microdochium</taxon>
    </lineage>
</organism>
<dbReference type="PANTHER" id="PTHR33657">
    <property type="entry name" value="DOMAIN PROTEIN, PUTATIVE (AFU_ORTHOLOGUE AFUA_5G00600)-RELATED"/>
    <property type="match status" value="1"/>
</dbReference>
<dbReference type="AlphaFoldDB" id="A0A9P8Y097"/>
<dbReference type="RefSeq" id="XP_046008005.1">
    <property type="nucleotide sequence ID" value="XM_046162687.1"/>
</dbReference>
<accession>A0A9P8Y097</accession>
<reference evidence="2" key="1">
    <citation type="journal article" date="2021" name="Nat. Commun.">
        <title>Genetic determinants of endophytism in the Arabidopsis root mycobiome.</title>
        <authorList>
            <person name="Mesny F."/>
            <person name="Miyauchi S."/>
            <person name="Thiergart T."/>
            <person name="Pickel B."/>
            <person name="Atanasova L."/>
            <person name="Karlsson M."/>
            <person name="Huettel B."/>
            <person name="Barry K.W."/>
            <person name="Haridas S."/>
            <person name="Chen C."/>
            <person name="Bauer D."/>
            <person name="Andreopoulos W."/>
            <person name="Pangilinan J."/>
            <person name="LaButti K."/>
            <person name="Riley R."/>
            <person name="Lipzen A."/>
            <person name="Clum A."/>
            <person name="Drula E."/>
            <person name="Henrissat B."/>
            <person name="Kohler A."/>
            <person name="Grigoriev I.V."/>
            <person name="Martin F.M."/>
            <person name="Hacquard S."/>
        </authorList>
    </citation>
    <scope>NUCLEOTIDE SEQUENCE</scope>
    <source>
        <strain evidence="2">MPI-CAGE-CH-0230</strain>
    </source>
</reference>
<dbReference type="OrthoDB" id="89086at2759"/>
<feature type="chain" id="PRO_5040122242" evidence="1">
    <location>
        <begin position="17"/>
        <end position="278"/>
    </location>
</feature>